<proteinExistence type="inferred from homology"/>
<evidence type="ECO:0000256" key="3">
    <source>
        <dbReference type="ARBA" id="ARBA00023235"/>
    </source>
</evidence>
<dbReference type="UniPathway" id="UPA00242"/>
<evidence type="ECO:0000256" key="7">
    <source>
        <dbReference type="PIRSR" id="PIRSR005096-3"/>
    </source>
</evidence>
<feature type="active site" description="Proton donor" evidence="5">
    <location>
        <position position="192"/>
    </location>
</feature>
<keyword evidence="3" id="KW-0413">Isomerase</keyword>
<dbReference type="Gene3D" id="2.70.98.10">
    <property type="match status" value="1"/>
</dbReference>
<evidence type="ECO:0000313" key="10">
    <source>
        <dbReference type="Proteomes" id="UP000324897"/>
    </source>
</evidence>
<comment type="caution">
    <text evidence="9">The sequence shown here is derived from an EMBL/GenBank/DDBJ whole genome shotgun (WGS) entry which is preliminary data.</text>
</comment>
<evidence type="ECO:0000256" key="8">
    <source>
        <dbReference type="SAM" id="SignalP"/>
    </source>
</evidence>
<feature type="non-terminal residue" evidence="9">
    <location>
        <position position="1"/>
    </location>
</feature>
<dbReference type="GO" id="GO:0006006">
    <property type="term" value="P:glucose metabolic process"/>
    <property type="evidence" value="ECO:0007669"/>
    <property type="project" value="TreeGrafter"/>
</dbReference>
<comment type="similarity">
    <text evidence="2">Belongs to the aldose epimerase family.</text>
</comment>
<feature type="binding site" evidence="7">
    <location>
        <begin position="192"/>
        <end position="194"/>
    </location>
    <ligand>
        <name>beta-D-galactose</name>
        <dbReference type="ChEBI" id="CHEBI:27667"/>
    </ligand>
</feature>
<evidence type="ECO:0000256" key="2">
    <source>
        <dbReference type="ARBA" id="ARBA00006206"/>
    </source>
</evidence>
<evidence type="ECO:0000256" key="1">
    <source>
        <dbReference type="ARBA" id="ARBA00005028"/>
    </source>
</evidence>
<name>A0A5J9TS44_9POAL</name>
<sequence length="372" mass="39706">MTSAAVLSVSLLLCLALAGAADAENKVGFYELKNKKGDFSIKVTNWGAALVSVIVPDSKGNLDDVVLGYDTTAEYVDSGAVSGAIVGRVANRIANGSFVLDGITYRLNKDGTTVLHGGTRGFYKVIWTVKQHVPGGDSPYITLYYHSFDGEEGFPGALDVYVTYQLSGPHDLRIRMNATALNKATPVNLASHAYWNLAGAGSGDVLGHLVQLHAPRYTPVDSSMIPTGEIAPVAGTPYDLRAPTPLGSRIKLVSGAGMAGFDINYAVQGSGFRRVAYVRDPASGRVLQLWADQPGVQLYTANWLSNVTGKGGKVYGQYGALCLETQGFPDAVHHPNFPSGRPYLLSRLLTVYIHLCSGGVGLDVERYTRESF</sequence>
<evidence type="ECO:0000313" key="9">
    <source>
        <dbReference type="EMBL" id="TVU14213.1"/>
    </source>
</evidence>
<keyword evidence="8" id="KW-0732">Signal</keyword>
<dbReference type="CDD" id="cd09019">
    <property type="entry name" value="galactose_mutarotase_like"/>
    <property type="match status" value="1"/>
</dbReference>
<evidence type="ECO:0008006" key="11">
    <source>
        <dbReference type="Google" id="ProtNLM"/>
    </source>
</evidence>
<dbReference type="EMBL" id="RWGY01000031">
    <property type="protein sequence ID" value="TVU14213.1"/>
    <property type="molecule type" value="Genomic_DNA"/>
</dbReference>
<reference evidence="9 10" key="1">
    <citation type="journal article" date="2019" name="Sci. Rep.">
        <title>A high-quality genome of Eragrostis curvula grass provides insights into Poaceae evolution and supports new strategies to enhance forage quality.</title>
        <authorList>
            <person name="Carballo J."/>
            <person name="Santos B.A.C.M."/>
            <person name="Zappacosta D."/>
            <person name="Garbus I."/>
            <person name="Selva J.P."/>
            <person name="Gallo C.A."/>
            <person name="Diaz A."/>
            <person name="Albertini E."/>
            <person name="Caccamo M."/>
            <person name="Echenique V."/>
        </authorList>
    </citation>
    <scope>NUCLEOTIDE SEQUENCE [LARGE SCALE GENOMIC DNA]</scope>
    <source>
        <strain evidence="10">cv. Victoria</strain>
        <tissue evidence="9">Leaf</tissue>
    </source>
</reference>
<feature type="active site" description="Proton acceptor" evidence="5">
    <location>
        <position position="324"/>
    </location>
</feature>
<feature type="signal peptide" evidence="8">
    <location>
        <begin position="1"/>
        <end position="23"/>
    </location>
</feature>
<evidence type="ECO:0000256" key="5">
    <source>
        <dbReference type="PIRSR" id="PIRSR005096-1"/>
    </source>
</evidence>
<dbReference type="InterPro" id="IPR011013">
    <property type="entry name" value="Gal_mutarotase_sf_dom"/>
</dbReference>
<comment type="pathway">
    <text evidence="1">Carbohydrate metabolism; hexose metabolism.</text>
</comment>
<accession>A0A5J9TS44</accession>
<dbReference type="PIRSF" id="PIRSF005096">
    <property type="entry name" value="GALM"/>
    <property type="match status" value="1"/>
</dbReference>
<gene>
    <name evidence="9" type="ORF">EJB05_37665</name>
</gene>
<dbReference type="GO" id="GO:0030246">
    <property type="term" value="F:carbohydrate binding"/>
    <property type="evidence" value="ECO:0007669"/>
    <property type="project" value="InterPro"/>
</dbReference>
<keyword evidence="4" id="KW-0119">Carbohydrate metabolism</keyword>
<dbReference type="AlphaFoldDB" id="A0A5J9TS44"/>
<dbReference type="InterPro" id="IPR015443">
    <property type="entry name" value="Aldose_1-epimerase"/>
</dbReference>
<dbReference type="PANTHER" id="PTHR10091">
    <property type="entry name" value="ALDOSE-1-EPIMERASE"/>
    <property type="match status" value="1"/>
</dbReference>
<evidence type="ECO:0000256" key="4">
    <source>
        <dbReference type="ARBA" id="ARBA00023277"/>
    </source>
</evidence>
<dbReference type="InterPro" id="IPR047215">
    <property type="entry name" value="Galactose_mutarotase-like"/>
</dbReference>
<dbReference type="Pfam" id="PF01263">
    <property type="entry name" value="Aldose_epim"/>
    <property type="match status" value="1"/>
</dbReference>
<protein>
    <recommendedName>
        <fullName evidence="11">Aldose 1-epimerase</fullName>
    </recommendedName>
</protein>
<feature type="binding site" evidence="7">
    <location>
        <begin position="91"/>
        <end position="92"/>
    </location>
    <ligand>
        <name>beta-D-galactose</name>
        <dbReference type="ChEBI" id="CHEBI:27667"/>
    </ligand>
</feature>
<dbReference type="OrthoDB" id="274691at2759"/>
<feature type="chain" id="PRO_5023883768" description="Aldose 1-epimerase" evidence="8">
    <location>
        <begin position="24"/>
        <end position="372"/>
    </location>
</feature>
<dbReference type="GO" id="GO:0033499">
    <property type="term" value="P:galactose catabolic process via UDP-galactose, Leloir pathway"/>
    <property type="evidence" value="ECO:0007669"/>
    <property type="project" value="TreeGrafter"/>
</dbReference>
<dbReference type="InterPro" id="IPR008183">
    <property type="entry name" value="Aldose_1/G6P_1-epimerase"/>
</dbReference>
<dbReference type="SUPFAM" id="SSF74650">
    <property type="entry name" value="Galactose mutarotase-like"/>
    <property type="match status" value="1"/>
</dbReference>
<dbReference type="Gramene" id="TVU14213">
    <property type="protein sequence ID" value="TVU14213"/>
    <property type="gene ID" value="EJB05_37665"/>
</dbReference>
<dbReference type="PANTHER" id="PTHR10091:SF36">
    <property type="entry name" value="ALDOSE 1-EPIMERASE"/>
    <property type="match status" value="1"/>
</dbReference>
<keyword evidence="10" id="KW-1185">Reference proteome</keyword>
<dbReference type="InterPro" id="IPR014718">
    <property type="entry name" value="GH-type_carb-bd"/>
</dbReference>
<dbReference type="GO" id="GO:0004034">
    <property type="term" value="F:aldose 1-epimerase activity"/>
    <property type="evidence" value="ECO:0007669"/>
    <property type="project" value="TreeGrafter"/>
</dbReference>
<organism evidence="9 10">
    <name type="scientific">Eragrostis curvula</name>
    <name type="common">weeping love grass</name>
    <dbReference type="NCBI Taxonomy" id="38414"/>
    <lineage>
        <taxon>Eukaryota</taxon>
        <taxon>Viridiplantae</taxon>
        <taxon>Streptophyta</taxon>
        <taxon>Embryophyta</taxon>
        <taxon>Tracheophyta</taxon>
        <taxon>Spermatophyta</taxon>
        <taxon>Magnoliopsida</taxon>
        <taxon>Liliopsida</taxon>
        <taxon>Poales</taxon>
        <taxon>Poaceae</taxon>
        <taxon>PACMAD clade</taxon>
        <taxon>Chloridoideae</taxon>
        <taxon>Eragrostideae</taxon>
        <taxon>Eragrostidinae</taxon>
        <taxon>Eragrostis</taxon>
    </lineage>
</organism>
<evidence type="ECO:0000256" key="6">
    <source>
        <dbReference type="PIRSR" id="PIRSR005096-2"/>
    </source>
</evidence>
<feature type="binding site" evidence="6">
    <location>
        <position position="262"/>
    </location>
    <ligand>
        <name>beta-D-galactose</name>
        <dbReference type="ChEBI" id="CHEBI:27667"/>
    </ligand>
</feature>
<dbReference type="Proteomes" id="UP000324897">
    <property type="component" value="Unassembled WGS sequence"/>
</dbReference>